<dbReference type="EMBL" id="JAPEVG010000978">
    <property type="protein sequence ID" value="KAJ8454391.1"/>
    <property type="molecule type" value="Genomic_DNA"/>
</dbReference>
<proteinExistence type="predicted"/>
<accession>A0AAD7TF35</accession>
<evidence type="ECO:0000313" key="3">
    <source>
        <dbReference type="Proteomes" id="UP001215151"/>
    </source>
</evidence>
<comment type="caution">
    <text evidence="2">The sequence shown here is derived from an EMBL/GenBank/DDBJ whole genome shotgun (WGS) entry which is preliminary data.</text>
</comment>
<organism evidence="2 3">
    <name type="scientific">Trametes cubensis</name>
    <dbReference type="NCBI Taxonomy" id="1111947"/>
    <lineage>
        <taxon>Eukaryota</taxon>
        <taxon>Fungi</taxon>
        <taxon>Dikarya</taxon>
        <taxon>Basidiomycota</taxon>
        <taxon>Agaricomycotina</taxon>
        <taxon>Agaricomycetes</taxon>
        <taxon>Polyporales</taxon>
        <taxon>Polyporaceae</taxon>
        <taxon>Trametes</taxon>
    </lineage>
</organism>
<protein>
    <submittedName>
        <fullName evidence="2">Uncharacterized protein</fullName>
    </submittedName>
</protein>
<evidence type="ECO:0000313" key="2">
    <source>
        <dbReference type="EMBL" id="KAJ8454391.1"/>
    </source>
</evidence>
<reference evidence="2" key="1">
    <citation type="submission" date="2022-11" db="EMBL/GenBank/DDBJ databases">
        <title>Genome Sequence of Cubamyces cubensis.</title>
        <authorList>
            <person name="Buettner E."/>
        </authorList>
    </citation>
    <scope>NUCLEOTIDE SEQUENCE</scope>
    <source>
        <strain evidence="2">MPL-01</strain>
    </source>
</reference>
<dbReference type="Proteomes" id="UP001215151">
    <property type="component" value="Unassembled WGS sequence"/>
</dbReference>
<name>A0AAD7TF35_9APHY</name>
<gene>
    <name evidence="2" type="ORF">ONZ51_g13049</name>
</gene>
<dbReference type="AlphaFoldDB" id="A0AAD7TF35"/>
<evidence type="ECO:0000256" key="1">
    <source>
        <dbReference type="SAM" id="MobiDB-lite"/>
    </source>
</evidence>
<feature type="region of interest" description="Disordered" evidence="1">
    <location>
        <begin position="185"/>
        <end position="250"/>
    </location>
</feature>
<keyword evidence="3" id="KW-1185">Reference proteome</keyword>
<sequence length="312" mass="33634">MQLTSLPPSTPADMGDAKRVTNPLAVSKKGPFYVVLGGDEPGVYESRPADVTCGFNLDPLPIVVICSTIKEAMKVDLLNSEVFMHVDPEDVDAIKDALQASKAVTAPFANGERLYAFKVAQETGIYGGYKWSDLSHMTKFPKCMQQSFTNFYDALYYMLDKSELSSKRATASAVAAPLPTSYRAASPVKMSRGPSPVKREASPPHTPTKVAHFSRPGSPAKPSQKLTTPAPPPTAAPVEAPDNITRTYSLPTSSISARGFPIVSISSPSRRPLPQRDTSGFQFYNIITHQRGKGWVYFVATGCKCNSGGPAQ</sequence>